<keyword evidence="3" id="KW-1185">Reference proteome</keyword>
<dbReference type="InterPro" id="IPR000182">
    <property type="entry name" value="GNAT_dom"/>
</dbReference>
<sequence>MITITDGNFDRLWEIYTSSFPLDEQRSQKDILQLISHGQLQFKGIEIDNNIVGLIAFRVLDKFVYIEYLAIAEEARGNGFGKKIMSYFTQMYKHYCIILEVEAPSNELQKKRISFYEQCDFHYNATHFVQPPLQKNGREVDMRLMSWPIKIEDTGFDMVKETLLNSVYNLVAE</sequence>
<gene>
    <name evidence="2" type="ORF">HGP29_23310</name>
</gene>
<dbReference type="InterPro" id="IPR016181">
    <property type="entry name" value="Acyl_CoA_acyltransferase"/>
</dbReference>
<evidence type="ECO:0000313" key="3">
    <source>
        <dbReference type="Proteomes" id="UP000585050"/>
    </source>
</evidence>
<dbReference type="GO" id="GO:0016747">
    <property type="term" value="F:acyltransferase activity, transferring groups other than amino-acyl groups"/>
    <property type="evidence" value="ECO:0007669"/>
    <property type="project" value="InterPro"/>
</dbReference>
<name>A0A7X8SPS6_9BACT</name>
<evidence type="ECO:0000259" key="1">
    <source>
        <dbReference type="PROSITE" id="PS51186"/>
    </source>
</evidence>
<dbReference type="Gene3D" id="3.40.630.30">
    <property type="match status" value="1"/>
</dbReference>
<protein>
    <submittedName>
        <fullName evidence="2">GNAT family N-acetyltransferase</fullName>
    </submittedName>
</protein>
<dbReference type="AlphaFoldDB" id="A0A7X8SPS6"/>
<keyword evidence="2" id="KW-0808">Transferase</keyword>
<proteinExistence type="predicted"/>
<dbReference type="CDD" id="cd04301">
    <property type="entry name" value="NAT_SF"/>
    <property type="match status" value="1"/>
</dbReference>
<feature type="domain" description="N-acetyltransferase" evidence="1">
    <location>
        <begin position="1"/>
        <end position="163"/>
    </location>
</feature>
<evidence type="ECO:0000313" key="2">
    <source>
        <dbReference type="EMBL" id="NLR94151.1"/>
    </source>
</evidence>
<reference evidence="2 3" key="1">
    <citation type="submission" date="2020-04" db="EMBL/GenBank/DDBJ databases">
        <title>Flammeovirga sp. SR4, a novel species isolated from seawater.</title>
        <authorList>
            <person name="Wang X."/>
        </authorList>
    </citation>
    <scope>NUCLEOTIDE SEQUENCE [LARGE SCALE GENOMIC DNA]</scope>
    <source>
        <strain evidence="2 3">SR4</strain>
    </source>
</reference>
<dbReference type="PROSITE" id="PS51186">
    <property type="entry name" value="GNAT"/>
    <property type="match status" value="1"/>
</dbReference>
<organism evidence="2 3">
    <name type="scientific">Flammeovirga agarivorans</name>
    <dbReference type="NCBI Taxonomy" id="2726742"/>
    <lineage>
        <taxon>Bacteria</taxon>
        <taxon>Pseudomonadati</taxon>
        <taxon>Bacteroidota</taxon>
        <taxon>Cytophagia</taxon>
        <taxon>Cytophagales</taxon>
        <taxon>Flammeovirgaceae</taxon>
        <taxon>Flammeovirga</taxon>
    </lineage>
</organism>
<dbReference type="SUPFAM" id="SSF55729">
    <property type="entry name" value="Acyl-CoA N-acyltransferases (Nat)"/>
    <property type="match status" value="1"/>
</dbReference>
<accession>A0A7X8SPS6</accession>
<comment type="caution">
    <text evidence="2">The sequence shown here is derived from an EMBL/GenBank/DDBJ whole genome shotgun (WGS) entry which is preliminary data.</text>
</comment>
<dbReference type="Proteomes" id="UP000585050">
    <property type="component" value="Unassembled WGS sequence"/>
</dbReference>
<dbReference type="Pfam" id="PF00583">
    <property type="entry name" value="Acetyltransf_1"/>
    <property type="match status" value="1"/>
</dbReference>
<dbReference type="EMBL" id="JABAIL010000010">
    <property type="protein sequence ID" value="NLR94151.1"/>
    <property type="molecule type" value="Genomic_DNA"/>
</dbReference>
<dbReference type="RefSeq" id="WP_168884865.1">
    <property type="nucleotide sequence ID" value="NZ_JABAIL010000010.1"/>
</dbReference>